<dbReference type="Proteomes" id="UP000494256">
    <property type="component" value="Unassembled WGS sequence"/>
</dbReference>
<organism evidence="2 3">
    <name type="scientific">Arctia plantaginis</name>
    <name type="common">Wood tiger moth</name>
    <name type="synonym">Phalaena plantaginis</name>
    <dbReference type="NCBI Taxonomy" id="874455"/>
    <lineage>
        <taxon>Eukaryota</taxon>
        <taxon>Metazoa</taxon>
        <taxon>Ecdysozoa</taxon>
        <taxon>Arthropoda</taxon>
        <taxon>Hexapoda</taxon>
        <taxon>Insecta</taxon>
        <taxon>Pterygota</taxon>
        <taxon>Neoptera</taxon>
        <taxon>Endopterygota</taxon>
        <taxon>Lepidoptera</taxon>
        <taxon>Glossata</taxon>
        <taxon>Ditrysia</taxon>
        <taxon>Noctuoidea</taxon>
        <taxon>Erebidae</taxon>
        <taxon>Arctiinae</taxon>
        <taxon>Arctia</taxon>
    </lineage>
</organism>
<gene>
    <name evidence="2" type="ORF">APLA_LOCUS10768</name>
</gene>
<reference evidence="2 3" key="1">
    <citation type="submission" date="2020-04" db="EMBL/GenBank/DDBJ databases">
        <authorList>
            <person name="Wallbank WR R."/>
            <person name="Pardo Diaz C."/>
            <person name="Kozak K."/>
            <person name="Martin S."/>
            <person name="Jiggins C."/>
            <person name="Moest M."/>
            <person name="Warren A I."/>
            <person name="Byers J.R.P. K."/>
            <person name="Montejo-Kovacevich G."/>
            <person name="Yen C E."/>
        </authorList>
    </citation>
    <scope>NUCLEOTIDE SEQUENCE [LARGE SCALE GENOMIC DNA]</scope>
</reference>
<keyword evidence="1" id="KW-0812">Transmembrane</keyword>
<keyword evidence="1" id="KW-1133">Transmembrane helix</keyword>
<dbReference type="OrthoDB" id="511529at2759"/>
<protein>
    <recommendedName>
        <fullName evidence="4">Envelope protein</fullName>
    </recommendedName>
</protein>
<dbReference type="AlphaFoldDB" id="A0A8S1AIE8"/>
<evidence type="ECO:0000313" key="2">
    <source>
        <dbReference type="EMBL" id="CAB3244505.1"/>
    </source>
</evidence>
<dbReference type="EMBL" id="CADEBD010000317">
    <property type="protein sequence ID" value="CAB3244505.1"/>
    <property type="molecule type" value="Genomic_DNA"/>
</dbReference>
<dbReference type="InterPro" id="IPR022048">
    <property type="entry name" value="Envelope_fusion-like"/>
</dbReference>
<feature type="transmembrane region" description="Helical" evidence="1">
    <location>
        <begin position="316"/>
        <end position="338"/>
    </location>
</feature>
<dbReference type="Pfam" id="PF12259">
    <property type="entry name" value="Baculo_F"/>
    <property type="match status" value="1"/>
</dbReference>
<evidence type="ECO:0000256" key="1">
    <source>
        <dbReference type="SAM" id="Phobius"/>
    </source>
</evidence>
<proteinExistence type="predicted"/>
<keyword evidence="1" id="KW-0472">Membrane</keyword>
<sequence length="432" mass="49164">MAASYFGSTSFTAYLLLTNLKNIQEMLFSALTDVYQGHIDVHLLTPVNVIKQLNMISGRLPKTLSLPIDNLELNIKNLYKLIYAKARITGEYFLLEVHIPLASHEDYSLYHIIPLPLKTTKYMAVNFGKNTYVSITEERLANCNELSSQHWICNLNLPVQHIENTNAPCERKLLSQQTSSPCNTRNIICEERWIELHTQNTWIALCCDSCTLRTICDKDVTTHVISTSSIVVLKQGCLLQTKTFLIHSRNNYNSKVKLELDIQIPLLNTSLNAIISTQKTPPLQLFEDRNIDIVKKKLEHIKNHEQLIMTITATDLHQFTICYLLLASAIIALIVWLVKKKGYCARRVKVSPAKKDAARHLAQRATETLEQTQAREIVDAERHTVQRAAETLGQTQVRLILDAEHHATERAAETLEQTQARQILDAERHATL</sequence>
<name>A0A8S1AIE8_ARCPL</name>
<evidence type="ECO:0000313" key="3">
    <source>
        <dbReference type="Proteomes" id="UP000494256"/>
    </source>
</evidence>
<comment type="caution">
    <text evidence="2">The sequence shown here is derived from an EMBL/GenBank/DDBJ whole genome shotgun (WGS) entry which is preliminary data.</text>
</comment>
<evidence type="ECO:0008006" key="4">
    <source>
        <dbReference type="Google" id="ProtNLM"/>
    </source>
</evidence>
<accession>A0A8S1AIE8</accession>